<evidence type="ECO:0000259" key="13">
    <source>
        <dbReference type="PROSITE" id="PS50885"/>
    </source>
</evidence>
<reference evidence="14 15" key="1">
    <citation type="submission" date="2018-07" db="EMBL/GenBank/DDBJ databases">
        <title>Genomic Encyclopedia of Type Strains, Phase III (KMG-III): the genomes of soil and plant-associated and newly described type strains.</title>
        <authorList>
            <person name="Whitman W."/>
        </authorList>
    </citation>
    <scope>NUCLEOTIDE SEQUENCE [LARGE SCALE GENOMIC DNA]</scope>
    <source>
        <strain evidence="14 15">CECT 8488</strain>
    </source>
</reference>
<dbReference type="Pfam" id="PF00672">
    <property type="entry name" value="HAMP"/>
    <property type="match status" value="1"/>
</dbReference>
<feature type="domain" description="HAMP" evidence="13">
    <location>
        <begin position="211"/>
        <end position="264"/>
    </location>
</feature>
<accession>A0A3D9HGA2</accession>
<dbReference type="EMBL" id="QRDW01000007">
    <property type="protein sequence ID" value="RED48508.1"/>
    <property type="molecule type" value="Genomic_DNA"/>
</dbReference>
<organism evidence="14 15">
    <name type="scientific">Aestuariispira insulae</name>
    <dbReference type="NCBI Taxonomy" id="1461337"/>
    <lineage>
        <taxon>Bacteria</taxon>
        <taxon>Pseudomonadati</taxon>
        <taxon>Pseudomonadota</taxon>
        <taxon>Alphaproteobacteria</taxon>
        <taxon>Rhodospirillales</taxon>
        <taxon>Kiloniellaceae</taxon>
        <taxon>Aestuariispira</taxon>
    </lineage>
</organism>
<keyword evidence="7 9" id="KW-0807">Transducer</keyword>
<feature type="transmembrane region" description="Helical" evidence="10">
    <location>
        <begin position="188"/>
        <end position="209"/>
    </location>
</feature>
<evidence type="ECO:0000256" key="6">
    <source>
        <dbReference type="ARBA" id="ARBA00023136"/>
    </source>
</evidence>
<feature type="domain" description="Methyl-accepting transducer" evidence="11">
    <location>
        <begin position="312"/>
        <end position="541"/>
    </location>
</feature>
<dbReference type="InterPro" id="IPR004089">
    <property type="entry name" value="MCPsignal_dom"/>
</dbReference>
<feature type="transmembrane region" description="Helical" evidence="10">
    <location>
        <begin position="6"/>
        <end position="30"/>
    </location>
</feature>
<comment type="subcellular location">
    <subcellularLocation>
        <location evidence="1">Cell inner membrane</location>
        <topology evidence="1">Multi-pass membrane protein</topology>
    </subcellularLocation>
</comment>
<keyword evidence="6 10" id="KW-0472">Membrane</keyword>
<dbReference type="PROSITE" id="PS50885">
    <property type="entry name" value="HAMP"/>
    <property type="match status" value="1"/>
</dbReference>
<dbReference type="RefSeq" id="WP_115937460.1">
    <property type="nucleotide sequence ID" value="NZ_QRDW01000007.1"/>
</dbReference>
<dbReference type="SUPFAM" id="SSF58104">
    <property type="entry name" value="Methyl-accepting chemotaxis protein (MCP) signaling domain"/>
    <property type="match status" value="1"/>
</dbReference>
<evidence type="ECO:0000259" key="12">
    <source>
        <dbReference type="PROSITE" id="PS50192"/>
    </source>
</evidence>
<keyword evidence="15" id="KW-1185">Reference proteome</keyword>
<dbReference type="Gene3D" id="6.10.340.10">
    <property type="match status" value="1"/>
</dbReference>
<evidence type="ECO:0000256" key="4">
    <source>
        <dbReference type="ARBA" id="ARBA00022692"/>
    </source>
</evidence>
<evidence type="ECO:0000256" key="9">
    <source>
        <dbReference type="PROSITE-ProRule" id="PRU00284"/>
    </source>
</evidence>
<dbReference type="GO" id="GO:0005886">
    <property type="term" value="C:plasma membrane"/>
    <property type="evidence" value="ECO:0007669"/>
    <property type="project" value="UniProtKB-SubCell"/>
</dbReference>
<evidence type="ECO:0000256" key="8">
    <source>
        <dbReference type="ARBA" id="ARBA00029447"/>
    </source>
</evidence>
<evidence type="ECO:0000313" key="15">
    <source>
        <dbReference type="Proteomes" id="UP000256845"/>
    </source>
</evidence>
<dbReference type="PANTHER" id="PTHR32089:SF112">
    <property type="entry name" value="LYSOZYME-LIKE PROTEIN-RELATED"/>
    <property type="match status" value="1"/>
</dbReference>
<dbReference type="PROSITE" id="PS50111">
    <property type="entry name" value="CHEMOTAXIS_TRANSDUC_2"/>
    <property type="match status" value="1"/>
</dbReference>
<dbReference type="GO" id="GO:0007165">
    <property type="term" value="P:signal transduction"/>
    <property type="evidence" value="ECO:0007669"/>
    <property type="project" value="UniProtKB-KW"/>
</dbReference>
<name>A0A3D9HGA2_9PROT</name>
<feature type="domain" description="T-SNARE coiled-coil homology" evidence="12">
    <location>
        <begin position="457"/>
        <end position="519"/>
    </location>
</feature>
<evidence type="ECO:0000256" key="1">
    <source>
        <dbReference type="ARBA" id="ARBA00004429"/>
    </source>
</evidence>
<dbReference type="InterPro" id="IPR033480">
    <property type="entry name" value="sCache_2"/>
</dbReference>
<keyword evidence="3" id="KW-0997">Cell inner membrane</keyword>
<dbReference type="Pfam" id="PF00015">
    <property type="entry name" value="MCPsignal"/>
    <property type="match status" value="1"/>
</dbReference>
<comment type="caution">
    <text evidence="14">The sequence shown here is derived from an EMBL/GenBank/DDBJ whole genome shotgun (WGS) entry which is preliminary data.</text>
</comment>
<dbReference type="SMART" id="SM00283">
    <property type="entry name" value="MA"/>
    <property type="match status" value="1"/>
</dbReference>
<proteinExistence type="inferred from homology"/>
<sequence>MKKLKLRWRILLVTLVGVIGVAVLSGYVLVEQHRMLVESRQIKTQHIVESIHSIVDYFGKEASAGNMSVEEAQKAAMEAIHNVRYDGGQEYFWINNYDSVVLMHPISPKLNGKDLSDLKDVNGVYIFREFVKVVKQSGGGFVNYHWPKPGFEEPVPKVSYVKGYGPWKWIMGSGIYIDDVNAIFMKNVLLLAIVALVIVAVMIALSLVIGRSISRPINSIARNMIRLSEGDHNINIRFSDERSEIGDLSRSMDVFLEKSIEMEQMRQHQVEQEKRSESEKKAAMLQMADHFEESVGGVVRFVSSATGEMRQSASRMTETADQAGQQSSVVATASEETSMNVETVASAADQLSSSISEISRQVGQSAEIARQAVAASDETHKKIENLAQSANKIGEVVSLITDIAEQTNLLALNATIEAARAGDAGKGFAVVANEVKSLANQTAKATDEISSQIGDIQQSTNQAVTAIESIAKTIQQLDQAATTIAAAVEQQGAATTEIARNVDQAAKGTKEVSTNISGVSKAVDETGQVSKNVLTSAGELEEQATVLREAVDTFLSKVRAV</sequence>
<dbReference type="InterPro" id="IPR003660">
    <property type="entry name" value="HAMP_dom"/>
</dbReference>
<evidence type="ECO:0000256" key="2">
    <source>
        <dbReference type="ARBA" id="ARBA00022475"/>
    </source>
</evidence>
<keyword evidence="5 10" id="KW-1133">Transmembrane helix</keyword>
<evidence type="ECO:0000256" key="7">
    <source>
        <dbReference type="ARBA" id="ARBA00023224"/>
    </source>
</evidence>
<dbReference type="SMART" id="SM01049">
    <property type="entry name" value="Cache_2"/>
    <property type="match status" value="1"/>
</dbReference>
<dbReference type="OrthoDB" id="7260004at2"/>
<evidence type="ECO:0000313" key="14">
    <source>
        <dbReference type="EMBL" id="RED48508.1"/>
    </source>
</evidence>
<keyword evidence="4 10" id="KW-0812">Transmembrane</keyword>
<dbReference type="PROSITE" id="PS50192">
    <property type="entry name" value="T_SNARE"/>
    <property type="match status" value="1"/>
</dbReference>
<gene>
    <name evidence="14" type="ORF">DFP90_10711</name>
</gene>
<dbReference type="Pfam" id="PF08269">
    <property type="entry name" value="dCache_2"/>
    <property type="match status" value="1"/>
</dbReference>
<dbReference type="Gene3D" id="1.10.287.950">
    <property type="entry name" value="Methyl-accepting chemotaxis protein"/>
    <property type="match status" value="1"/>
</dbReference>
<dbReference type="InterPro" id="IPR004010">
    <property type="entry name" value="Double_Cache_2"/>
</dbReference>
<dbReference type="CDD" id="cd11386">
    <property type="entry name" value="MCP_signal"/>
    <property type="match status" value="1"/>
</dbReference>
<dbReference type="Proteomes" id="UP000256845">
    <property type="component" value="Unassembled WGS sequence"/>
</dbReference>
<dbReference type="InterPro" id="IPR000727">
    <property type="entry name" value="T_SNARE_dom"/>
</dbReference>
<dbReference type="PANTHER" id="PTHR32089">
    <property type="entry name" value="METHYL-ACCEPTING CHEMOTAXIS PROTEIN MCPB"/>
    <property type="match status" value="1"/>
</dbReference>
<protein>
    <submittedName>
        <fullName evidence="14">Methyl-accepting chemotaxis sensory transducer with Cache sensor</fullName>
    </submittedName>
</protein>
<evidence type="ECO:0000259" key="11">
    <source>
        <dbReference type="PROSITE" id="PS50111"/>
    </source>
</evidence>
<dbReference type="Gene3D" id="3.30.450.20">
    <property type="entry name" value="PAS domain"/>
    <property type="match status" value="1"/>
</dbReference>
<dbReference type="AlphaFoldDB" id="A0A3D9HGA2"/>
<evidence type="ECO:0000256" key="10">
    <source>
        <dbReference type="SAM" id="Phobius"/>
    </source>
</evidence>
<dbReference type="SMART" id="SM00304">
    <property type="entry name" value="HAMP"/>
    <property type="match status" value="2"/>
</dbReference>
<comment type="similarity">
    <text evidence="8">Belongs to the methyl-accepting chemotaxis (MCP) protein family.</text>
</comment>
<dbReference type="CDD" id="cd06225">
    <property type="entry name" value="HAMP"/>
    <property type="match status" value="1"/>
</dbReference>
<keyword evidence="2" id="KW-1003">Cell membrane</keyword>
<evidence type="ECO:0000256" key="3">
    <source>
        <dbReference type="ARBA" id="ARBA00022519"/>
    </source>
</evidence>
<evidence type="ECO:0000256" key="5">
    <source>
        <dbReference type="ARBA" id="ARBA00022989"/>
    </source>
</evidence>